<dbReference type="InterPro" id="IPR001810">
    <property type="entry name" value="F-box_dom"/>
</dbReference>
<comment type="caution">
    <text evidence="2">The sequence shown here is derived from an EMBL/GenBank/DDBJ whole genome shotgun (WGS) entry which is preliminary data.</text>
</comment>
<reference evidence="2 3" key="1">
    <citation type="journal article" date="2018" name="Sci. Data">
        <title>The draft genome sequence of cork oak.</title>
        <authorList>
            <person name="Ramos A.M."/>
            <person name="Usie A."/>
            <person name="Barbosa P."/>
            <person name="Barros P.M."/>
            <person name="Capote T."/>
            <person name="Chaves I."/>
            <person name="Simoes F."/>
            <person name="Abreu I."/>
            <person name="Carrasquinho I."/>
            <person name="Faro C."/>
            <person name="Guimaraes J.B."/>
            <person name="Mendonca D."/>
            <person name="Nobrega F."/>
            <person name="Rodrigues L."/>
            <person name="Saibo N.J.M."/>
            <person name="Varela M.C."/>
            <person name="Egas C."/>
            <person name="Matos J."/>
            <person name="Miguel C.M."/>
            <person name="Oliveira M.M."/>
            <person name="Ricardo C.P."/>
            <person name="Goncalves S."/>
        </authorList>
    </citation>
    <scope>NUCLEOTIDE SEQUENCE [LARGE SCALE GENOMIC DNA]</scope>
    <source>
        <strain evidence="3">cv. HL8</strain>
    </source>
</reference>
<dbReference type="InterPro" id="IPR050796">
    <property type="entry name" value="SCF_F-box_component"/>
</dbReference>
<accession>A0AAW0JV69</accession>
<dbReference type="PANTHER" id="PTHR31672:SF13">
    <property type="entry name" value="F-BOX PROTEIN CPR30-LIKE"/>
    <property type="match status" value="1"/>
</dbReference>
<keyword evidence="3" id="KW-1185">Reference proteome</keyword>
<proteinExistence type="predicted"/>
<dbReference type="Proteomes" id="UP000237347">
    <property type="component" value="Unassembled WGS sequence"/>
</dbReference>
<dbReference type="InterPro" id="IPR017451">
    <property type="entry name" value="F-box-assoc_interact_dom"/>
</dbReference>
<dbReference type="PANTHER" id="PTHR31672">
    <property type="entry name" value="BNACNNG10540D PROTEIN"/>
    <property type="match status" value="1"/>
</dbReference>
<dbReference type="SMART" id="SM00256">
    <property type="entry name" value="FBOX"/>
    <property type="match status" value="1"/>
</dbReference>
<evidence type="ECO:0000313" key="3">
    <source>
        <dbReference type="Proteomes" id="UP000237347"/>
    </source>
</evidence>
<name>A0AAW0JV69_QUESU</name>
<dbReference type="EMBL" id="PKMF04000464">
    <property type="protein sequence ID" value="KAK7830290.1"/>
    <property type="molecule type" value="Genomic_DNA"/>
</dbReference>
<feature type="domain" description="F-box" evidence="1">
    <location>
        <begin position="12"/>
        <end position="59"/>
    </location>
</feature>
<dbReference type="InterPro" id="IPR006527">
    <property type="entry name" value="F-box-assoc_dom_typ1"/>
</dbReference>
<dbReference type="InterPro" id="IPR036047">
    <property type="entry name" value="F-box-like_dom_sf"/>
</dbReference>
<dbReference type="PROSITE" id="PS50181">
    <property type="entry name" value="FBOX"/>
    <property type="match status" value="1"/>
</dbReference>
<evidence type="ECO:0000259" key="1">
    <source>
        <dbReference type="PROSITE" id="PS50181"/>
    </source>
</evidence>
<protein>
    <submittedName>
        <fullName evidence="2">F-box/kelch-repeat protein</fullName>
    </submittedName>
</protein>
<sequence>MWRWGRRSRRCRSNNLSLPEELLEEIVSWLPMKSMLRFRCVKKSWSTLFQNPNFIAKHLHHQTKTKNPSILLQSSDLIGGYGFSLHPYPDDNDDAVVGRIVDLSKDLGLVTMQQTKTINMFSCINGIICIGGSFRAPGGCFHSFILWNPAIRERKIISYPWLPGPPSHLVKPYNSKAFYAFGYDQYSNDYKVVRIVTYNKDSPPTQKSLFTDYYNIFQVFSLKAYSWAPVIDTTLHRSNISLLSPCYEVYFNGAHHWLGFFDNGHNKPTRGEM</sequence>
<dbReference type="Pfam" id="PF00646">
    <property type="entry name" value="F-box"/>
    <property type="match status" value="1"/>
</dbReference>
<dbReference type="Pfam" id="PF07734">
    <property type="entry name" value="FBA_1"/>
    <property type="match status" value="1"/>
</dbReference>
<dbReference type="SUPFAM" id="SSF81383">
    <property type="entry name" value="F-box domain"/>
    <property type="match status" value="1"/>
</dbReference>
<organism evidence="2 3">
    <name type="scientific">Quercus suber</name>
    <name type="common">Cork oak</name>
    <dbReference type="NCBI Taxonomy" id="58331"/>
    <lineage>
        <taxon>Eukaryota</taxon>
        <taxon>Viridiplantae</taxon>
        <taxon>Streptophyta</taxon>
        <taxon>Embryophyta</taxon>
        <taxon>Tracheophyta</taxon>
        <taxon>Spermatophyta</taxon>
        <taxon>Magnoliopsida</taxon>
        <taxon>eudicotyledons</taxon>
        <taxon>Gunneridae</taxon>
        <taxon>Pentapetalae</taxon>
        <taxon>rosids</taxon>
        <taxon>fabids</taxon>
        <taxon>Fagales</taxon>
        <taxon>Fagaceae</taxon>
        <taxon>Quercus</taxon>
    </lineage>
</organism>
<dbReference type="Gene3D" id="1.20.1280.50">
    <property type="match status" value="1"/>
</dbReference>
<gene>
    <name evidence="2" type="ORF">CFP56_028351</name>
</gene>
<dbReference type="AlphaFoldDB" id="A0AAW0JV69"/>
<evidence type="ECO:0000313" key="2">
    <source>
        <dbReference type="EMBL" id="KAK7830290.1"/>
    </source>
</evidence>
<dbReference type="NCBIfam" id="TIGR01640">
    <property type="entry name" value="F_box_assoc_1"/>
    <property type="match status" value="1"/>
</dbReference>